<comment type="caution">
    <text evidence="2">The sequence shown here is derived from an EMBL/GenBank/DDBJ whole genome shotgun (WGS) entry which is preliminary data.</text>
</comment>
<evidence type="ECO:0000259" key="1">
    <source>
        <dbReference type="Pfam" id="PF25239"/>
    </source>
</evidence>
<evidence type="ECO:0000313" key="3">
    <source>
        <dbReference type="Proteomes" id="UP000887013"/>
    </source>
</evidence>
<evidence type="ECO:0000313" key="2">
    <source>
        <dbReference type="EMBL" id="GFT80401.1"/>
    </source>
</evidence>
<keyword evidence="3" id="KW-1185">Reference proteome</keyword>
<accession>A0A8X6PQV9</accession>
<dbReference type="InterPro" id="IPR057471">
    <property type="entry name" value="CHMP7_WHD"/>
</dbReference>
<name>A0A8X6PQV9_NEPPI</name>
<feature type="domain" description="CHMP7 winged helix" evidence="1">
    <location>
        <begin position="2"/>
        <end position="68"/>
    </location>
</feature>
<sequence>DLATKTLNRYYELVDTKWTDSAIFLEHFKQECKDICSDFNFQYAVMQLQREKKACVFEEYGEKVIKFRKLEEKKVEPLSEVDKGVLK</sequence>
<dbReference type="AlphaFoldDB" id="A0A8X6PQV9"/>
<dbReference type="Pfam" id="PF25239">
    <property type="entry name" value="WHD_CHMP7"/>
    <property type="match status" value="1"/>
</dbReference>
<dbReference type="Proteomes" id="UP000887013">
    <property type="component" value="Unassembled WGS sequence"/>
</dbReference>
<feature type="non-terminal residue" evidence="2">
    <location>
        <position position="1"/>
    </location>
</feature>
<dbReference type="EMBL" id="BMAW01118542">
    <property type="protein sequence ID" value="GFT80401.1"/>
    <property type="molecule type" value="Genomic_DNA"/>
</dbReference>
<proteinExistence type="predicted"/>
<gene>
    <name evidence="2" type="ORF">NPIL_224371</name>
</gene>
<organism evidence="2 3">
    <name type="scientific">Nephila pilipes</name>
    <name type="common">Giant wood spider</name>
    <name type="synonym">Nephila maculata</name>
    <dbReference type="NCBI Taxonomy" id="299642"/>
    <lineage>
        <taxon>Eukaryota</taxon>
        <taxon>Metazoa</taxon>
        <taxon>Ecdysozoa</taxon>
        <taxon>Arthropoda</taxon>
        <taxon>Chelicerata</taxon>
        <taxon>Arachnida</taxon>
        <taxon>Araneae</taxon>
        <taxon>Araneomorphae</taxon>
        <taxon>Entelegynae</taxon>
        <taxon>Araneoidea</taxon>
        <taxon>Nephilidae</taxon>
        <taxon>Nephila</taxon>
    </lineage>
</organism>
<dbReference type="OrthoDB" id="10250120at2759"/>
<protein>
    <recommendedName>
        <fullName evidence="1">CHMP7 winged helix domain-containing protein</fullName>
    </recommendedName>
</protein>
<reference evidence="2" key="1">
    <citation type="submission" date="2020-08" db="EMBL/GenBank/DDBJ databases">
        <title>Multicomponent nature underlies the extraordinary mechanical properties of spider dragline silk.</title>
        <authorList>
            <person name="Kono N."/>
            <person name="Nakamura H."/>
            <person name="Mori M."/>
            <person name="Yoshida Y."/>
            <person name="Ohtoshi R."/>
            <person name="Malay A.D."/>
            <person name="Moran D.A.P."/>
            <person name="Tomita M."/>
            <person name="Numata K."/>
            <person name="Arakawa K."/>
        </authorList>
    </citation>
    <scope>NUCLEOTIDE SEQUENCE</scope>
</reference>